<gene>
    <name evidence="2" type="ORF">H9624_07745</name>
</gene>
<sequence length="377" mass="41718">MTQTPDAELVSVARELYAHPPAEFIATRNARAAATRRAGDRELATAVKALPKASVAAWAVGAVAREHPEDLDALGQLGAELRVAQVAADPAELRALSRRRRELTGAVTRTAARLAEERGVGLSGAAQEQVEATWSAVVIDRDAERAVRSLLLVRALEPSGGLEDALAVAGAVETAEPEEEPAAPARPARRIRPAAPARKDPAADDDDARPRRAISRRPRGIEREEEPEEQTPPRRAISRRPRRAEPDEEPDRQTRPDRAVGRTRRKAPEPTPGRADTAREVRRAERELRARERVAEHARTELDDAAEELSRIEAQVLQAAARTEELRRELERLEEQLAELDEERAQATEEREDAEAREEAARHTVEEARRRLAELTD</sequence>
<dbReference type="RefSeq" id="WP_251839335.1">
    <property type="nucleotide sequence ID" value="NZ_JACSPO010000003.1"/>
</dbReference>
<comment type="caution">
    <text evidence="2">The sequence shown here is derived from an EMBL/GenBank/DDBJ whole genome shotgun (WGS) entry which is preliminary data.</text>
</comment>
<proteinExistence type="predicted"/>
<evidence type="ECO:0000256" key="1">
    <source>
        <dbReference type="SAM" id="MobiDB-lite"/>
    </source>
</evidence>
<evidence type="ECO:0008006" key="4">
    <source>
        <dbReference type="Google" id="ProtNLM"/>
    </source>
</evidence>
<dbReference type="Proteomes" id="UP000661894">
    <property type="component" value="Unassembled WGS sequence"/>
</dbReference>
<dbReference type="EMBL" id="JACSPO010000003">
    <property type="protein sequence ID" value="MBD8062214.1"/>
    <property type="molecule type" value="Genomic_DNA"/>
</dbReference>
<accession>A0ABR8Z1V7</accession>
<name>A0ABR8Z1V7_9MICO</name>
<protein>
    <recommendedName>
        <fullName evidence="4">Transposase</fullName>
    </recommendedName>
</protein>
<keyword evidence="3" id="KW-1185">Reference proteome</keyword>
<evidence type="ECO:0000313" key="2">
    <source>
        <dbReference type="EMBL" id="MBD8062214.1"/>
    </source>
</evidence>
<feature type="region of interest" description="Disordered" evidence="1">
    <location>
        <begin position="341"/>
        <end position="377"/>
    </location>
</feature>
<feature type="compositionally biased region" description="Basic and acidic residues" evidence="1">
    <location>
        <begin position="357"/>
        <end position="377"/>
    </location>
</feature>
<feature type="region of interest" description="Disordered" evidence="1">
    <location>
        <begin position="170"/>
        <end position="285"/>
    </location>
</feature>
<evidence type="ECO:0000313" key="3">
    <source>
        <dbReference type="Proteomes" id="UP000661894"/>
    </source>
</evidence>
<organism evidence="2 3">
    <name type="scientific">Oceanitalea stevensii</name>
    <dbReference type="NCBI Taxonomy" id="2763072"/>
    <lineage>
        <taxon>Bacteria</taxon>
        <taxon>Bacillati</taxon>
        <taxon>Actinomycetota</taxon>
        <taxon>Actinomycetes</taxon>
        <taxon>Micrococcales</taxon>
        <taxon>Bogoriellaceae</taxon>
        <taxon>Georgenia</taxon>
    </lineage>
</organism>
<feature type="compositionally biased region" description="Basic and acidic residues" evidence="1">
    <location>
        <begin position="251"/>
        <end position="260"/>
    </location>
</feature>
<feature type="compositionally biased region" description="Basic and acidic residues" evidence="1">
    <location>
        <begin position="276"/>
        <end position="285"/>
    </location>
</feature>
<reference evidence="2 3" key="1">
    <citation type="submission" date="2020-08" db="EMBL/GenBank/DDBJ databases">
        <title>A Genomic Blueprint of the Chicken Gut Microbiome.</title>
        <authorList>
            <person name="Gilroy R."/>
            <person name="Ravi A."/>
            <person name="Getino M."/>
            <person name="Pursley I."/>
            <person name="Horton D.L."/>
            <person name="Alikhan N.-F."/>
            <person name="Baker D."/>
            <person name="Gharbi K."/>
            <person name="Hall N."/>
            <person name="Watson M."/>
            <person name="Adriaenssens E.M."/>
            <person name="Foster-Nyarko E."/>
            <person name="Jarju S."/>
            <person name="Secka A."/>
            <person name="Antonio M."/>
            <person name="Oren A."/>
            <person name="Chaudhuri R."/>
            <person name="La Ragione R.M."/>
            <person name="Hildebrand F."/>
            <person name="Pallen M.J."/>
        </authorList>
    </citation>
    <scope>NUCLEOTIDE SEQUENCE [LARGE SCALE GENOMIC DNA]</scope>
    <source>
        <strain evidence="2 3">Sa1BUA1</strain>
    </source>
</reference>